<feature type="transmembrane region" description="Helical" evidence="6">
    <location>
        <begin position="46"/>
        <end position="67"/>
    </location>
</feature>
<dbReference type="GO" id="GO:0035435">
    <property type="term" value="P:phosphate ion transmembrane transport"/>
    <property type="evidence" value="ECO:0007669"/>
    <property type="project" value="TreeGrafter"/>
</dbReference>
<dbReference type="GO" id="GO:0016020">
    <property type="term" value="C:membrane"/>
    <property type="evidence" value="ECO:0007669"/>
    <property type="project" value="UniProtKB-SubCell"/>
</dbReference>
<keyword evidence="2 6" id="KW-0813">Transport</keyword>
<feature type="transmembrane region" description="Helical" evidence="6">
    <location>
        <begin position="134"/>
        <end position="160"/>
    </location>
</feature>
<gene>
    <name evidence="7" type="ORF">BDZ31_003606</name>
</gene>
<feature type="transmembrane region" description="Helical" evidence="6">
    <location>
        <begin position="105"/>
        <end position="127"/>
    </location>
</feature>
<dbReference type="AlphaFoldDB" id="A0A840II59"/>
<evidence type="ECO:0000256" key="2">
    <source>
        <dbReference type="ARBA" id="ARBA00022448"/>
    </source>
</evidence>
<dbReference type="InterPro" id="IPR001204">
    <property type="entry name" value="Phos_transporter"/>
</dbReference>
<dbReference type="RefSeq" id="WP_183343720.1">
    <property type="nucleotide sequence ID" value="NZ_JACHNU010000005.1"/>
</dbReference>
<name>A0A840II59_9ACTN</name>
<keyword evidence="5 6" id="KW-0472">Membrane</keyword>
<organism evidence="7 8">
    <name type="scientific">Conexibacter arvalis</name>
    <dbReference type="NCBI Taxonomy" id="912552"/>
    <lineage>
        <taxon>Bacteria</taxon>
        <taxon>Bacillati</taxon>
        <taxon>Actinomycetota</taxon>
        <taxon>Thermoleophilia</taxon>
        <taxon>Solirubrobacterales</taxon>
        <taxon>Conexibacteraceae</taxon>
        <taxon>Conexibacter</taxon>
    </lineage>
</organism>
<feature type="transmembrane region" description="Helical" evidence="6">
    <location>
        <begin position="218"/>
        <end position="239"/>
    </location>
</feature>
<dbReference type="Pfam" id="PF01384">
    <property type="entry name" value="PHO4"/>
    <property type="match status" value="1"/>
</dbReference>
<evidence type="ECO:0000256" key="1">
    <source>
        <dbReference type="ARBA" id="ARBA00004141"/>
    </source>
</evidence>
<keyword evidence="6" id="KW-0592">Phosphate transport</keyword>
<evidence type="ECO:0000256" key="3">
    <source>
        <dbReference type="ARBA" id="ARBA00022692"/>
    </source>
</evidence>
<reference evidence="7 8" key="1">
    <citation type="submission" date="2020-08" db="EMBL/GenBank/DDBJ databases">
        <title>Genomic Encyclopedia of Archaeal and Bacterial Type Strains, Phase II (KMG-II): from individual species to whole genera.</title>
        <authorList>
            <person name="Goeker M."/>
        </authorList>
    </citation>
    <scope>NUCLEOTIDE SEQUENCE [LARGE SCALE GENOMIC DNA]</scope>
    <source>
        <strain evidence="7 8">DSM 23288</strain>
    </source>
</reference>
<comment type="similarity">
    <text evidence="6">Belongs to the inorganic phosphate transporter (PiT) (TC 2.A.20) family.</text>
</comment>
<protein>
    <recommendedName>
        <fullName evidence="6">Phosphate transporter</fullName>
    </recommendedName>
</protein>
<proteinExistence type="inferred from homology"/>
<keyword evidence="8" id="KW-1185">Reference proteome</keyword>
<dbReference type="GO" id="GO:0005315">
    <property type="term" value="F:phosphate transmembrane transporter activity"/>
    <property type="evidence" value="ECO:0007669"/>
    <property type="project" value="InterPro"/>
</dbReference>
<evidence type="ECO:0000256" key="5">
    <source>
        <dbReference type="ARBA" id="ARBA00023136"/>
    </source>
</evidence>
<feature type="transmembrane region" description="Helical" evidence="6">
    <location>
        <begin position="79"/>
        <end position="99"/>
    </location>
</feature>
<dbReference type="PANTHER" id="PTHR11101">
    <property type="entry name" value="PHOSPHATE TRANSPORTER"/>
    <property type="match status" value="1"/>
</dbReference>
<keyword evidence="3 6" id="KW-0812">Transmembrane</keyword>
<evidence type="ECO:0000256" key="4">
    <source>
        <dbReference type="ARBA" id="ARBA00022989"/>
    </source>
</evidence>
<comment type="subcellular location">
    <subcellularLocation>
        <location evidence="1 6">Membrane</location>
        <topology evidence="1 6">Multi-pass membrane protein</topology>
    </subcellularLocation>
</comment>
<feature type="transmembrane region" description="Helical" evidence="6">
    <location>
        <begin position="301"/>
        <end position="327"/>
    </location>
</feature>
<comment type="caution">
    <text evidence="7">The sequence shown here is derived from an EMBL/GenBank/DDBJ whole genome shotgun (WGS) entry which is preliminary data.</text>
</comment>
<dbReference type="Proteomes" id="UP000585272">
    <property type="component" value="Unassembled WGS sequence"/>
</dbReference>
<feature type="transmembrane region" description="Helical" evidence="6">
    <location>
        <begin position="333"/>
        <end position="353"/>
    </location>
</feature>
<dbReference type="PANTHER" id="PTHR11101:SF54">
    <property type="entry name" value="LOW-AFFINITY INORGANIC PHOSPHATE TRANSPORTER-RELATED"/>
    <property type="match status" value="1"/>
</dbReference>
<keyword evidence="4 6" id="KW-1133">Transmembrane helix</keyword>
<evidence type="ECO:0000256" key="6">
    <source>
        <dbReference type="RuleBase" id="RU363058"/>
    </source>
</evidence>
<dbReference type="EMBL" id="JACHNU010000005">
    <property type="protein sequence ID" value="MBB4664005.1"/>
    <property type="molecule type" value="Genomic_DNA"/>
</dbReference>
<evidence type="ECO:0000313" key="8">
    <source>
        <dbReference type="Proteomes" id="UP000585272"/>
    </source>
</evidence>
<evidence type="ECO:0000313" key="7">
    <source>
        <dbReference type="EMBL" id="MBB4664005.1"/>
    </source>
</evidence>
<accession>A0A840II59</accession>
<sequence length="371" mass="37477">MENDIILVIVVATALAFDFTNGFHDTANVVATSISTRALNPRVAVALAAILNFVGAFLSLEVAGTIANNIVDQGSVTTTIVFAGLVGAIVWNLITWYFGLPSSSSHALIGGVVGAMLVAVGTGAIHGDGILSKVLVPALVAPLLAFAAAGLAIICAYRIIGKLAPGPVSRGFRLGQVFSGGLLALAHGTNDAQKTMGIITLALIASGHLSSDAGVPTWVVVSAAAAIALGTYMGGWRIIKTMGSRIIKMDPAQGFAAQGSGSAVILAATHFGYPLSTTHTISGAVMGAGAAKRLSAVRWGVAGNILVAWVLTLPASAAVGGIVYAFTHLFGDGAAGPIVVAVGGIVFMLYMFVLRMRRGAAITTTATEGNA</sequence>